<dbReference type="InterPro" id="IPR039421">
    <property type="entry name" value="Type_1_exporter"/>
</dbReference>
<keyword evidence="3" id="KW-1003">Cell membrane</keyword>
<evidence type="ECO:0000313" key="13">
    <source>
        <dbReference type="Proteomes" id="UP001138793"/>
    </source>
</evidence>
<dbReference type="CDD" id="cd18585">
    <property type="entry name" value="ABC_6TM_CydC"/>
    <property type="match status" value="1"/>
</dbReference>
<dbReference type="RefSeq" id="WP_149474406.1">
    <property type="nucleotide sequence ID" value="NZ_JAGGMB010000002.1"/>
</dbReference>
<comment type="subcellular location">
    <subcellularLocation>
        <location evidence="1">Cell membrane</location>
        <topology evidence="1">Multi-pass membrane protein</topology>
    </subcellularLocation>
</comment>
<dbReference type="GO" id="GO:0005886">
    <property type="term" value="C:plasma membrane"/>
    <property type="evidence" value="ECO:0007669"/>
    <property type="project" value="UniProtKB-SubCell"/>
</dbReference>
<feature type="domain" description="ABC transmembrane type-1" evidence="11">
    <location>
        <begin position="19"/>
        <end position="302"/>
    </location>
</feature>
<dbReference type="GO" id="GO:0045454">
    <property type="term" value="P:cell redox homeostasis"/>
    <property type="evidence" value="ECO:0007669"/>
    <property type="project" value="InterPro"/>
</dbReference>
<proteinExistence type="predicted"/>
<dbReference type="Pfam" id="PF00005">
    <property type="entry name" value="ABC_tran"/>
    <property type="match status" value="1"/>
</dbReference>
<evidence type="ECO:0000313" key="12">
    <source>
        <dbReference type="EMBL" id="MBP2076788.1"/>
    </source>
</evidence>
<dbReference type="NCBIfam" id="TIGR02868">
    <property type="entry name" value="CydC"/>
    <property type="match status" value="1"/>
</dbReference>
<dbReference type="InterPro" id="IPR003439">
    <property type="entry name" value="ABC_transporter-like_ATP-bd"/>
</dbReference>
<dbReference type="GO" id="GO:0005524">
    <property type="term" value="F:ATP binding"/>
    <property type="evidence" value="ECO:0007669"/>
    <property type="project" value="UniProtKB-KW"/>
</dbReference>
<evidence type="ECO:0000256" key="6">
    <source>
        <dbReference type="ARBA" id="ARBA00022840"/>
    </source>
</evidence>
<dbReference type="GO" id="GO:0034775">
    <property type="term" value="P:glutathione transmembrane transport"/>
    <property type="evidence" value="ECO:0007669"/>
    <property type="project" value="InterPro"/>
</dbReference>
<sequence length="575" mass="64716">MKGLRSVIKIVLQEKKDVIFSITCGFLAGVTAVGLFSSSGYLISKAALVPPIYSLMVLVAIVKLLGIISALSRYGERYFSHRATFTMLSNLRISFYKKMEPLAPTIFQSHRSGDLLARIVGDVETLQNYFLRVFYPPIVLVLVFLVTILFTAYFSIETALLLFLGLLLTTFVVPFVIGMKQRKIDYRVRETRGDLSTEVTEFLYGFRDLKIYQQVNNKEEALFNSADTYLLEQERENVHRLFSESANTFLSLLVSVSVLTVGAYFVSEHQLDGLFLAMLVMVSLTIFENTSPMAAFPSYFQESRQAVTRLDEVTGSGEKENTDYSLTKLDLKSAPSITFNQVSFAFPTEATDTLKNITFHLPAGSKTAIVGPSGSGKSTIMQLLLKLYQVHEGTLFLNDQSIADLEEESVWKHANVVLQSNHFFYGTIRGNLALAKENVNDNEMMEILHDVQLSHFGLDDQVLEKGENLSGGEKQRLALARAMLKQAPLWLLDEPTSSIDAVTEEQLYKQLFEVSKDDTVVLISHRLTGLENMDQIMVMDQGEIVESGTYEELMEIKGYFYQMKEIEQSVFLGDH</sequence>
<dbReference type="InterPro" id="IPR011527">
    <property type="entry name" value="ABC1_TM_dom"/>
</dbReference>
<keyword evidence="6 12" id="KW-0067">ATP-binding</keyword>
<dbReference type="Gene3D" id="1.20.1560.10">
    <property type="entry name" value="ABC transporter type 1, transmembrane domain"/>
    <property type="match status" value="1"/>
</dbReference>
<keyword evidence="7 9" id="KW-1133">Transmembrane helix</keyword>
<dbReference type="FunFam" id="3.40.50.300:FF:000854">
    <property type="entry name" value="Multidrug ABC transporter ATP-binding protein"/>
    <property type="match status" value="1"/>
</dbReference>
<evidence type="ECO:0000256" key="2">
    <source>
        <dbReference type="ARBA" id="ARBA00022448"/>
    </source>
</evidence>
<accession>A0A9X0YQE4</accession>
<dbReference type="OrthoDB" id="9770415at2"/>
<evidence type="ECO:0000259" key="11">
    <source>
        <dbReference type="PROSITE" id="PS50929"/>
    </source>
</evidence>
<keyword evidence="2" id="KW-0813">Transport</keyword>
<dbReference type="Pfam" id="PF00664">
    <property type="entry name" value="ABC_membrane"/>
    <property type="match status" value="1"/>
</dbReference>
<reference evidence="12" key="1">
    <citation type="submission" date="2021-03" db="EMBL/GenBank/DDBJ databases">
        <title>Genomic Encyclopedia of Type Strains, Phase IV (KMG-IV): sequencing the most valuable type-strain genomes for metagenomic binning, comparative biology and taxonomic classification.</title>
        <authorList>
            <person name="Goeker M."/>
        </authorList>
    </citation>
    <scope>NUCLEOTIDE SEQUENCE</scope>
    <source>
        <strain evidence="12">DSM 107338</strain>
    </source>
</reference>
<evidence type="ECO:0000256" key="1">
    <source>
        <dbReference type="ARBA" id="ARBA00004651"/>
    </source>
</evidence>
<feature type="transmembrane region" description="Helical" evidence="9">
    <location>
        <begin position="160"/>
        <end position="179"/>
    </location>
</feature>
<feature type="transmembrane region" description="Helical" evidence="9">
    <location>
        <begin position="249"/>
        <end position="267"/>
    </location>
</feature>
<dbReference type="PROSITE" id="PS50929">
    <property type="entry name" value="ABC_TM1F"/>
    <property type="match status" value="1"/>
</dbReference>
<evidence type="ECO:0000256" key="3">
    <source>
        <dbReference type="ARBA" id="ARBA00022475"/>
    </source>
</evidence>
<gene>
    <name evidence="12" type="ORF">J2Z64_001000</name>
</gene>
<dbReference type="InterPro" id="IPR027417">
    <property type="entry name" value="P-loop_NTPase"/>
</dbReference>
<dbReference type="GO" id="GO:0015421">
    <property type="term" value="F:ABC-type oligopeptide transporter activity"/>
    <property type="evidence" value="ECO:0007669"/>
    <property type="project" value="TreeGrafter"/>
</dbReference>
<keyword evidence="5" id="KW-0547">Nucleotide-binding</keyword>
<dbReference type="InterPro" id="IPR014223">
    <property type="entry name" value="ABC_CydC/D"/>
</dbReference>
<dbReference type="InterPro" id="IPR017871">
    <property type="entry name" value="ABC_transporter-like_CS"/>
</dbReference>
<dbReference type="EMBL" id="JAGGMB010000002">
    <property type="protein sequence ID" value="MBP2076788.1"/>
    <property type="molecule type" value="Genomic_DNA"/>
</dbReference>
<dbReference type="SUPFAM" id="SSF90123">
    <property type="entry name" value="ABC transporter transmembrane region"/>
    <property type="match status" value="1"/>
</dbReference>
<dbReference type="PANTHER" id="PTHR43394:SF1">
    <property type="entry name" value="ATP-BINDING CASSETTE SUB-FAMILY B MEMBER 10, MITOCHONDRIAL"/>
    <property type="match status" value="1"/>
</dbReference>
<dbReference type="PANTHER" id="PTHR43394">
    <property type="entry name" value="ATP-DEPENDENT PERMEASE MDL1, MITOCHONDRIAL"/>
    <property type="match status" value="1"/>
</dbReference>
<dbReference type="Proteomes" id="UP001138793">
    <property type="component" value="Unassembled WGS sequence"/>
</dbReference>
<dbReference type="GO" id="GO:0016887">
    <property type="term" value="F:ATP hydrolysis activity"/>
    <property type="evidence" value="ECO:0007669"/>
    <property type="project" value="InterPro"/>
</dbReference>
<dbReference type="PROSITE" id="PS00211">
    <property type="entry name" value="ABC_TRANSPORTER_1"/>
    <property type="match status" value="1"/>
</dbReference>
<dbReference type="PROSITE" id="PS50893">
    <property type="entry name" value="ABC_TRANSPORTER_2"/>
    <property type="match status" value="1"/>
</dbReference>
<feature type="transmembrane region" description="Helical" evidence="9">
    <location>
        <begin position="20"/>
        <end position="40"/>
    </location>
</feature>
<keyword evidence="4 9" id="KW-0812">Transmembrane</keyword>
<evidence type="ECO:0000259" key="10">
    <source>
        <dbReference type="PROSITE" id="PS50893"/>
    </source>
</evidence>
<dbReference type="InterPro" id="IPR003593">
    <property type="entry name" value="AAA+_ATPase"/>
</dbReference>
<evidence type="ECO:0000256" key="4">
    <source>
        <dbReference type="ARBA" id="ARBA00022692"/>
    </source>
</evidence>
<dbReference type="SMART" id="SM00382">
    <property type="entry name" value="AAA"/>
    <property type="match status" value="1"/>
</dbReference>
<feature type="domain" description="ABC transporter" evidence="10">
    <location>
        <begin position="337"/>
        <end position="566"/>
    </location>
</feature>
<evidence type="ECO:0000256" key="9">
    <source>
        <dbReference type="SAM" id="Phobius"/>
    </source>
</evidence>
<organism evidence="12 13">
    <name type="scientific">Oceanobacillus polygoni</name>
    <dbReference type="NCBI Taxonomy" id="1235259"/>
    <lineage>
        <taxon>Bacteria</taxon>
        <taxon>Bacillati</taxon>
        <taxon>Bacillota</taxon>
        <taxon>Bacilli</taxon>
        <taxon>Bacillales</taxon>
        <taxon>Bacillaceae</taxon>
        <taxon>Oceanobacillus</taxon>
    </lineage>
</organism>
<feature type="transmembrane region" description="Helical" evidence="9">
    <location>
        <begin position="133"/>
        <end position="154"/>
    </location>
</feature>
<keyword evidence="8 9" id="KW-0472">Membrane</keyword>
<evidence type="ECO:0000256" key="7">
    <source>
        <dbReference type="ARBA" id="ARBA00022989"/>
    </source>
</evidence>
<evidence type="ECO:0000256" key="5">
    <source>
        <dbReference type="ARBA" id="ARBA00022741"/>
    </source>
</evidence>
<dbReference type="InterPro" id="IPR036640">
    <property type="entry name" value="ABC1_TM_sf"/>
</dbReference>
<evidence type="ECO:0000256" key="8">
    <source>
        <dbReference type="ARBA" id="ARBA00023136"/>
    </source>
</evidence>
<dbReference type="SUPFAM" id="SSF52540">
    <property type="entry name" value="P-loop containing nucleoside triphosphate hydrolases"/>
    <property type="match status" value="1"/>
</dbReference>
<dbReference type="Gene3D" id="3.40.50.300">
    <property type="entry name" value="P-loop containing nucleotide triphosphate hydrolases"/>
    <property type="match status" value="1"/>
</dbReference>
<keyword evidence="13" id="KW-1185">Reference proteome</keyword>
<comment type="caution">
    <text evidence="12">The sequence shown here is derived from an EMBL/GenBank/DDBJ whole genome shotgun (WGS) entry which is preliminary data.</text>
</comment>
<dbReference type="AlphaFoldDB" id="A0A9X0YQE4"/>
<feature type="transmembrane region" description="Helical" evidence="9">
    <location>
        <begin position="52"/>
        <end position="72"/>
    </location>
</feature>
<name>A0A9X0YQE4_9BACI</name>
<protein>
    <submittedName>
        <fullName evidence="12">ATP-binding cassette subfamily C protein CydC</fullName>
    </submittedName>
</protein>